<keyword evidence="3" id="KW-1185">Reference proteome</keyword>
<name>A0AA88W0I5_9ASTE</name>
<protein>
    <recommendedName>
        <fullName evidence="4">PAR1 protein</fullName>
    </recommendedName>
</protein>
<feature type="chain" id="PRO_5041707303" description="PAR1 protein" evidence="1">
    <location>
        <begin position="27"/>
        <end position="367"/>
    </location>
</feature>
<dbReference type="AlphaFoldDB" id="A0AA88W0I5"/>
<dbReference type="PANTHER" id="PTHR33649">
    <property type="entry name" value="PAR1 PROTEIN"/>
    <property type="match status" value="1"/>
</dbReference>
<keyword evidence="1" id="KW-0732">Signal</keyword>
<dbReference type="PANTHER" id="PTHR33649:SF2">
    <property type="entry name" value="PAR1 PROTEIN"/>
    <property type="match status" value="1"/>
</dbReference>
<sequence length="367" mass="39707">MAAYRSLKTLAILALALAFCVQGTLGTIACQNLNKDSCAFAVSSSGKRCVLEKRVKRSGEEAYTCSTSEIEADKLKDWIETDNCIEACGLERDVLGISSDSLLEPRFTQKLCSPQCYGICPNIVDLYFSLAAGEGAYLPKLCEAVQGANSRREMTEIKSSGFVAPGPESGVALPMNLKTLAILALALAFCVQGTLGYNYNEYMMNVTSCRNHSMRELNKDSCAFAVSSSGKRCVLEKRVKRSGEEAYTCSTSEIEADKLKDWIETDKCIEACGLERDVLGISSDSLLEPRFTQKLCSLQCYGSCPNIVDLYFSLAAGEGVYLPKLCEAEQGANSRREMTEIKSSAFVAPGPVSGVALPMVAPAMPPY</sequence>
<evidence type="ECO:0000256" key="1">
    <source>
        <dbReference type="SAM" id="SignalP"/>
    </source>
</evidence>
<dbReference type="InterPro" id="IPR009489">
    <property type="entry name" value="PAR1"/>
</dbReference>
<organism evidence="2 3">
    <name type="scientific">Escallonia herrerae</name>
    <dbReference type="NCBI Taxonomy" id="1293975"/>
    <lineage>
        <taxon>Eukaryota</taxon>
        <taxon>Viridiplantae</taxon>
        <taxon>Streptophyta</taxon>
        <taxon>Embryophyta</taxon>
        <taxon>Tracheophyta</taxon>
        <taxon>Spermatophyta</taxon>
        <taxon>Magnoliopsida</taxon>
        <taxon>eudicotyledons</taxon>
        <taxon>Gunneridae</taxon>
        <taxon>Pentapetalae</taxon>
        <taxon>asterids</taxon>
        <taxon>campanulids</taxon>
        <taxon>Escalloniales</taxon>
        <taxon>Escalloniaceae</taxon>
        <taxon>Escallonia</taxon>
    </lineage>
</organism>
<reference evidence="2" key="1">
    <citation type="submission" date="2022-12" db="EMBL/GenBank/DDBJ databases">
        <title>Draft genome assemblies for two species of Escallonia (Escalloniales).</title>
        <authorList>
            <person name="Chanderbali A."/>
            <person name="Dervinis C."/>
            <person name="Anghel I."/>
            <person name="Soltis D."/>
            <person name="Soltis P."/>
            <person name="Zapata F."/>
        </authorList>
    </citation>
    <scope>NUCLEOTIDE SEQUENCE</scope>
    <source>
        <strain evidence="2">UCBG64.0493</strain>
        <tissue evidence="2">Leaf</tissue>
    </source>
</reference>
<accession>A0AA88W0I5</accession>
<dbReference type="PROSITE" id="PS51257">
    <property type="entry name" value="PROKAR_LIPOPROTEIN"/>
    <property type="match status" value="1"/>
</dbReference>
<comment type="caution">
    <text evidence="2">The sequence shown here is derived from an EMBL/GenBank/DDBJ whole genome shotgun (WGS) entry which is preliminary data.</text>
</comment>
<dbReference type="EMBL" id="JAVXUP010000990">
    <property type="protein sequence ID" value="KAK3017602.1"/>
    <property type="molecule type" value="Genomic_DNA"/>
</dbReference>
<proteinExistence type="predicted"/>
<feature type="signal peptide" evidence="1">
    <location>
        <begin position="1"/>
        <end position="26"/>
    </location>
</feature>
<gene>
    <name evidence="2" type="ORF">RJ639_004836</name>
</gene>
<dbReference type="Proteomes" id="UP001188597">
    <property type="component" value="Unassembled WGS sequence"/>
</dbReference>
<evidence type="ECO:0000313" key="2">
    <source>
        <dbReference type="EMBL" id="KAK3017602.1"/>
    </source>
</evidence>
<evidence type="ECO:0000313" key="3">
    <source>
        <dbReference type="Proteomes" id="UP001188597"/>
    </source>
</evidence>
<dbReference type="Pfam" id="PF06521">
    <property type="entry name" value="PAR1"/>
    <property type="match status" value="2"/>
</dbReference>
<evidence type="ECO:0008006" key="4">
    <source>
        <dbReference type="Google" id="ProtNLM"/>
    </source>
</evidence>